<protein>
    <submittedName>
        <fullName evidence="1">Uncharacterized protein</fullName>
    </submittedName>
</protein>
<evidence type="ECO:0000313" key="2">
    <source>
        <dbReference type="Proteomes" id="UP000613011"/>
    </source>
</evidence>
<organism evidence="1 2">
    <name type="scientific">Ramlibacter aurantiacus</name>
    <dbReference type="NCBI Taxonomy" id="2801330"/>
    <lineage>
        <taxon>Bacteria</taxon>
        <taxon>Pseudomonadati</taxon>
        <taxon>Pseudomonadota</taxon>
        <taxon>Betaproteobacteria</taxon>
        <taxon>Burkholderiales</taxon>
        <taxon>Comamonadaceae</taxon>
        <taxon>Ramlibacter</taxon>
    </lineage>
</organism>
<name>A0A936ZWK8_9BURK</name>
<evidence type="ECO:0000313" key="1">
    <source>
        <dbReference type="EMBL" id="MBL0421859.1"/>
    </source>
</evidence>
<dbReference type="EMBL" id="JAEQNA010000006">
    <property type="protein sequence ID" value="MBL0421859.1"/>
    <property type="molecule type" value="Genomic_DNA"/>
</dbReference>
<keyword evidence="2" id="KW-1185">Reference proteome</keyword>
<gene>
    <name evidence="1" type="ORF">JI739_16035</name>
</gene>
<reference evidence="1" key="1">
    <citation type="submission" date="2021-01" db="EMBL/GenBank/DDBJ databases">
        <title>Ramlibacter sp. strain AW1 16S ribosomal RNA gene Genome sequencing and assembly.</title>
        <authorList>
            <person name="Kang M."/>
        </authorList>
    </citation>
    <scope>NUCLEOTIDE SEQUENCE</scope>
    <source>
        <strain evidence="1">AW1</strain>
    </source>
</reference>
<dbReference type="AlphaFoldDB" id="A0A936ZWK8"/>
<accession>A0A936ZWK8</accession>
<proteinExistence type="predicted"/>
<comment type="caution">
    <text evidence="1">The sequence shown here is derived from an EMBL/GenBank/DDBJ whole genome shotgun (WGS) entry which is preliminary data.</text>
</comment>
<dbReference type="Proteomes" id="UP000613011">
    <property type="component" value="Unassembled WGS sequence"/>
</dbReference>
<dbReference type="RefSeq" id="WP_201684940.1">
    <property type="nucleotide sequence ID" value="NZ_JAEQNA010000006.1"/>
</dbReference>
<sequence length="135" mass="14481">MAAAHQAQAGRLAELWHRLAGQHVALGCSCTMSGISVTLEDFERDIADFLLAESQRLGQQRVAAFLESPGPLSGQPQAVRATLARLQAGEADDEVSDWLLTRLTRTIESYAALHGPAPEAPLLGGSSAWRKGYRS</sequence>